<evidence type="ECO:0000313" key="4">
    <source>
        <dbReference type="EMBL" id="BDD10299.1"/>
    </source>
</evidence>
<name>A0AAU9CUX8_9BACT</name>
<dbReference type="KEGG" id="fax:FUAX_27310"/>
<organism evidence="4 5">
    <name type="scientific">Fulvitalea axinellae</name>
    <dbReference type="NCBI Taxonomy" id="1182444"/>
    <lineage>
        <taxon>Bacteria</taxon>
        <taxon>Pseudomonadati</taxon>
        <taxon>Bacteroidota</taxon>
        <taxon>Cytophagia</taxon>
        <taxon>Cytophagales</taxon>
        <taxon>Persicobacteraceae</taxon>
        <taxon>Fulvitalea</taxon>
    </lineage>
</organism>
<dbReference type="Pfam" id="PF00072">
    <property type="entry name" value="Response_reg"/>
    <property type="match status" value="1"/>
</dbReference>
<dbReference type="SMART" id="SM00448">
    <property type="entry name" value="REC"/>
    <property type="match status" value="1"/>
</dbReference>
<dbReference type="InterPro" id="IPR007492">
    <property type="entry name" value="LytTR_DNA-bd_dom"/>
</dbReference>
<dbReference type="EMBL" id="AP025314">
    <property type="protein sequence ID" value="BDD10299.1"/>
    <property type="molecule type" value="Genomic_DNA"/>
</dbReference>
<dbReference type="SUPFAM" id="SSF52172">
    <property type="entry name" value="CheY-like"/>
    <property type="match status" value="1"/>
</dbReference>
<dbReference type="SMART" id="SM00850">
    <property type="entry name" value="LytTR"/>
    <property type="match status" value="1"/>
</dbReference>
<feature type="domain" description="HTH LytTR-type" evidence="3">
    <location>
        <begin position="145"/>
        <end position="242"/>
    </location>
</feature>
<evidence type="ECO:0000313" key="5">
    <source>
        <dbReference type="Proteomes" id="UP001348817"/>
    </source>
</evidence>
<protein>
    <submittedName>
        <fullName evidence="4">DNA-binding response regulator</fullName>
    </submittedName>
</protein>
<dbReference type="GO" id="GO:0000156">
    <property type="term" value="F:phosphorelay response regulator activity"/>
    <property type="evidence" value="ECO:0007669"/>
    <property type="project" value="InterPro"/>
</dbReference>
<dbReference type="Proteomes" id="UP001348817">
    <property type="component" value="Chromosome"/>
</dbReference>
<dbReference type="InterPro" id="IPR001789">
    <property type="entry name" value="Sig_transdc_resp-reg_receiver"/>
</dbReference>
<dbReference type="GO" id="GO:0003677">
    <property type="term" value="F:DNA binding"/>
    <property type="evidence" value="ECO:0007669"/>
    <property type="project" value="UniProtKB-KW"/>
</dbReference>
<gene>
    <name evidence="4" type="ORF">FUAX_27310</name>
</gene>
<dbReference type="RefSeq" id="WP_338391866.1">
    <property type="nucleotide sequence ID" value="NZ_AP025314.1"/>
</dbReference>
<evidence type="ECO:0000259" key="3">
    <source>
        <dbReference type="PROSITE" id="PS50930"/>
    </source>
</evidence>
<dbReference type="PANTHER" id="PTHR37299:SF1">
    <property type="entry name" value="STAGE 0 SPORULATION PROTEIN A HOMOLOG"/>
    <property type="match status" value="1"/>
</dbReference>
<proteinExistence type="predicted"/>
<dbReference type="Gene3D" id="2.40.50.1020">
    <property type="entry name" value="LytTr DNA-binding domain"/>
    <property type="match status" value="1"/>
</dbReference>
<accession>A0AAU9CUX8</accession>
<dbReference type="AlphaFoldDB" id="A0AAU9CUX8"/>
<keyword evidence="4" id="KW-0238">DNA-binding</keyword>
<keyword evidence="1" id="KW-0597">Phosphoprotein</keyword>
<dbReference type="PROSITE" id="PS50930">
    <property type="entry name" value="HTH_LYTTR"/>
    <property type="match status" value="1"/>
</dbReference>
<sequence>MKIRALVIDDEPLAHEIVKKYASDIDFLEISGHCYDAMQAYDALDREQVDMLILDIRMPKLKGTDLLKSLPRAPLTVIASAYPEYALEGFELDVCDYLLKPFSFERFLQALMKVRRRLNDRVNPTTAEPVKPKAEPKSADADNCLFLKDGKKIVRLDVEEIDYLESYGNYVKVWHGGQMTMTPDTLTAFENRLGEKGFLRVHKSFLVPFHKIREIDGNRIFIRENEVPVGRAYRKVLEDRLG</sequence>
<dbReference type="PROSITE" id="PS50110">
    <property type="entry name" value="RESPONSE_REGULATORY"/>
    <property type="match status" value="1"/>
</dbReference>
<evidence type="ECO:0000256" key="1">
    <source>
        <dbReference type="PROSITE-ProRule" id="PRU00169"/>
    </source>
</evidence>
<feature type="modified residue" description="4-aspartylphosphate" evidence="1">
    <location>
        <position position="55"/>
    </location>
</feature>
<dbReference type="InterPro" id="IPR011006">
    <property type="entry name" value="CheY-like_superfamily"/>
</dbReference>
<reference evidence="4 5" key="1">
    <citation type="submission" date="2021-12" db="EMBL/GenBank/DDBJ databases">
        <title>Genome sequencing of bacteria with rrn-lacking chromosome and rrn-plasmid.</title>
        <authorList>
            <person name="Anda M."/>
            <person name="Iwasaki W."/>
        </authorList>
    </citation>
    <scope>NUCLEOTIDE SEQUENCE [LARGE SCALE GENOMIC DNA]</scope>
    <source>
        <strain evidence="4 5">DSM 100852</strain>
    </source>
</reference>
<evidence type="ECO:0000259" key="2">
    <source>
        <dbReference type="PROSITE" id="PS50110"/>
    </source>
</evidence>
<dbReference type="Pfam" id="PF04397">
    <property type="entry name" value="LytTR"/>
    <property type="match status" value="1"/>
</dbReference>
<dbReference type="Gene3D" id="3.40.50.2300">
    <property type="match status" value="1"/>
</dbReference>
<keyword evidence="5" id="KW-1185">Reference proteome</keyword>
<feature type="domain" description="Response regulatory" evidence="2">
    <location>
        <begin position="4"/>
        <end position="115"/>
    </location>
</feature>
<dbReference type="InterPro" id="IPR046947">
    <property type="entry name" value="LytR-like"/>
</dbReference>
<dbReference type="PANTHER" id="PTHR37299">
    <property type="entry name" value="TRANSCRIPTIONAL REGULATOR-RELATED"/>
    <property type="match status" value="1"/>
</dbReference>